<comment type="caution">
    <text evidence="2">The sequence shown here is derived from an EMBL/GenBank/DDBJ whole genome shotgun (WGS) entry which is preliminary data.</text>
</comment>
<proteinExistence type="predicted"/>
<dbReference type="AlphaFoldDB" id="A0A1F6MS25"/>
<dbReference type="Pfam" id="PF08241">
    <property type="entry name" value="Methyltransf_11"/>
    <property type="match status" value="1"/>
</dbReference>
<evidence type="ECO:0000313" key="3">
    <source>
        <dbReference type="Proteomes" id="UP000178347"/>
    </source>
</evidence>
<dbReference type="EMBL" id="MFQN01000014">
    <property type="protein sequence ID" value="OGH74475.1"/>
    <property type="molecule type" value="Genomic_DNA"/>
</dbReference>
<evidence type="ECO:0000259" key="1">
    <source>
        <dbReference type="Pfam" id="PF08241"/>
    </source>
</evidence>
<reference evidence="2 3" key="1">
    <citation type="journal article" date="2016" name="Nat. Commun.">
        <title>Thousands of microbial genomes shed light on interconnected biogeochemical processes in an aquifer system.</title>
        <authorList>
            <person name="Anantharaman K."/>
            <person name="Brown C.T."/>
            <person name="Hug L.A."/>
            <person name="Sharon I."/>
            <person name="Castelle C.J."/>
            <person name="Probst A.J."/>
            <person name="Thomas B.C."/>
            <person name="Singh A."/>
            <person name="Wilkins M.J."/>
            <person name="Karaoz U."/>
            <person name="Brodie E.L."/>
            <person name="Williams K.H."/>
            <person name="Hubbard S.S."/>
            <person name="Banfield J.F."/>
        </authorList>
    </citation>
    <scope>NUCLEOTIDE SEQUENCE [LARGE SCALE GENOMIC DNA]</scope>
</reference>
<dbReference type="GO" id="GO:0008757">
    <property type="term" value="F:S-adenosylmethionine-dependent methyltransferase activity"/>
    <property type="evidence" value="ECO:0007669"/>
    <property type="project" value="InterPro"/>
</dbReference>
<dbReference type="Gene3D" id="3.40.50.150">
    <property type="entry name" value="Vaccinia Virus protein VP39"/>
    <property type="match status" value="1"/>
</dbReference>
<organism evidence="2 3">
    <name type="scientific">Candidatus Magasanikbacteria bacterium RIFCSPLOWO2_12_FULL_43_12</name>
    <dbReference type="NCBI Taxonomy" id="1798692"/>
    <lineage>
        <taxon>Bacteria</taxon>
        <taxon>Candidatus Magasanikiibacteriota</taxon>
    </lineage>
</organism>
<dbReference type="InterPro" id="IPR029063">
    <property type="entry name" value="SAM-dependent_MTases_sf"/>
</dbReference>
<name>A0A1F6MS25_9BACT</name>
<sequence>MNPKDLIKQNRLAYNIIADEFLLKRQYRLDELRFSEQYLDDGDKILDLGCGWGRLYQVFAHRSMDYTGADQSIEPLKIARKKFPKIKFVRAEMTKLPFKKNEFDKIFCINTFHHLLSGDLMLEALREMKRVLKRGGQLIMTNWNLRGNWREKKVESKEYKDIGNNNYEIPWKNDLGKVLVKRYYHAFSPLELKKLLNQAGFKVEKQYYERWGNRKKWGKRSNKKDGANIVSVATFP</sequence>
<gene>
    <name evidence="2" type="ORF">A3G00_00255</name>
</gene>
<dbReference type="InterPro" id="IPR013216">
    <property type="entry name" value="Methyltransf_11"/>
</dbReference>
<evidence type="ECO:0000313" key="2">
    <source>
        <dbReference type="EMBL" id="OGH74475.1"/>
    </source>
</evidence>
<dbReference type="Proteomes" id="UP000178347">
    <property type="component" value="Unassembled WGS sequence"/>
</dbReference>
<dbReference type="STRING" id="1798692.A3G00_00255"/>
<protein>
    <recommendedName>
        <fullName evidence="1">Methyltransferase type 11 domain-containing protein</fullName>
    </recommendedName>
</protein>
<dbReference type="SUPFAM" id="SSF53335">
    <property type="entry name" value="S-adenosyl-L-methionine-dependent methyltransferases"/>
    <property type="match status" value="1"/>
</dbReference>
<dbReference type="CDD" id="cd02440">
    <property type="entry name" value="AdoMet_MTases"/>
    <property type="match status" value="1"/>
</dbReference>
<dbReference type="PANTHER" id="PTHR43861">
    <property type="entry name" value="TRANS-ACONITATE 2-METHYLTRANSFERASE-RELATED"/>
    <property type="match status" value="1"/>
</dbReference>
<accession>A0A1F6MS25</accession>
<feature type="domain" description="Methyltransferase type 11" evidence="1">
    <location>
        <begin position="46"/>
        <end position="140"/>
    </location>
</feature>